<reference evidence="2" key="1">
    <citation type="journal article" date="2019" name="Int. J. Syst. Evol. Microbiol.">
        <title>The Global Catalogue of Microorganisms (GCM) 10K type strain sequencing project: providing services to taxonomists for standard genome sequencing and annotation.</title>
        <authorList>
            <consortium name="The Broad Institute Genomics Platform"/>
            <consortium name="The Broad Institute Genome Sequencing Center for Infectious Disease"/>
            <person name="Wu L."/>
            <person name="Ma J."/>
        </authorList>
    </citation>
    <scope>NUCLEOTIDE SEQUENCE [LARGE SCALE GENOMIC DNA]</scope>
    <source>
        <strain evidence="2">JCM 4524</strain>
    </source>
</reference>
<comment type="caution">
    <text evidence="1">The sequence shown here is derived from an EMBL/GenBank/DDBJ whole genome shotgun (WGS) entry which is preliminary data.</text>
</comment>
<sequence length="82" mass="8464">MNTLTTTAHLQPGTETVIRIFDGVNHTSPAPFVSLRVGDGDVDVVFIADLGTADALRTLATAAEKAANVLDELAARTTEGAA</sequence>
<accession>A0ABP6DMQ8</accession>
<gene>
    <name evidence="1" type="ORF">GCM10010307_54690</name>
</gene>
<evidence type="ECO:0000313" key="1">
    <source>
        <dbReference type="EMBL" id="GAA2647866.1"/>
    </source>
</evidence>
<protein>
    <submittedName>
        <fullName evidence="1">Uncharacterized protein</fullName>
    </submittedName>
</protein>
<keyword evidence="2" id="KW-1185">Reference proteome</keyword>
<name>A0ABP6DMQ8_9ACTN</name>
<dbReference type="RefSeq" id="WP_344393634.1">
    <property type="nucleotide sequence ID" value="NZ_BAAASJ010000072.1"/>
</dbReference>
<dbReference type="EMBL" id="BAAASJ010000072">
    <property type="protein sequence ID" value="GAA2647866.1"/>
    <property type="molecule type" value="Genomic_DNA"/>
</dbReference>
<evidence type="ECO:0000313" key="2">
    <source>
        <dbReference type="Proteomes" id="UP001500151"/>
    </source>
</evidence>
<organism evidence="1 2">
    <name type="scientific">Streptomyces vastus</name>
    <dbReference type="NCBI Taxonomy" id="285451"/>
    <lineage>
        <taxon>Bacteria</taxon>
        <taxon>Bacillati</taxon>
        <taxon>Actinomycetota</taxon>
        <taxon>Actinomycetes</taxon>
        <taxon>Kitasatosporales</taxon>
        <taxon>Streptomycetaceae</taxon>
        <taxon>Streptomyces</taxon>
    </lineage>
</organism>
<dbReference type="Proteomes" id="UP001500151">
    <property type="component" value="Unassembled WGS sequence"/>
</dbReference>
<proteinExistence type="predicted"/>